<dbReference type="Pfam" id="PF23016">
    <property type="entry name" value="RsmI_C"/>
    <property type="match status" value="1"/>
</dbReference>
<dbReference type="HAMAP" id="MF_01877">
    <property type="entry name" value="16SrRNA_methyltr_I"/>
    <property type="match status" value="1"/>
</dbReference>
<evidence type="ECO:0000259" key="7">
    <source>
        <dbReference type="Pfam" id="PF00590"/>
    </source>
</evidence>
<dbReference type="EMBL" id="CP060244">
    <property type="protein sequence ID" value="QNT78035.1"/>
    <property type="molecule type" value="Genomic_DNA"/>
</dbReference>
<accession>A0A7H1NQH5</accession>
<evidence type="ECO:0000259" key="8">
    <source>
        <dbReference type="Pfam" id="PF23016"/>
    </source>
</evidence>
<dbReference type="Gene3D" id="3.30.950.10">
    <property type="entry name" value="Methyltransferase, Cobalt-precorrin-4 Transmethylase, Domain 2"/>
    <property type="match status" value="1"/>
</dbReference>
<gene>
    <name evidence="6 9" type="primary">rsmI</name>
    <name evidence="9" type="ORF">JGUZn3_08020</name>
</gene>
<dbReference type="KEGG" id="ebla:JGUZn3_08020"/>
<dbReference type="PANTHER" id="PTHR46111:SF1">
    <property type="entry name" value="RIBOSOMAL RNA SMALL SUBUNIT METHYLTRANSFERASE I"/>
    <property type="match status" value="1"/>
</dbReference>
<keyword evidence="3 6" id="KW-0489">Methyltransferase</keyword>
<protein>
    <recommendedName>
        <fullName evidence="6">Ribosomal RNA small subunit methyltransferase I</fullName>
        <ecNumber evidence="6">2.1.1.198</ecNumber>
    </recommendedName>
    <alternativeName>
        <fullName evidence="6">16S rRNA 2'-O-ribose C1402 methyltransferase</fullName>
    </alternativeName>
    <alternativeName>
        <fullName evidence="6">rRNA (cytidine-2'-O-)-methyltransferase RsmI</fullName>
    </alternativeName>
</protein>
<dbReference type="PROSITE" id="PS01296">
    <property type="entry name" value="RSMI"/>
    <property type="match status" value="1"/>
</dbReference>
<feature type="domain" description="Tetrapyrrole methylase" evidence="7">
    <location>
        <begin position="25"/>
        <end position="228"/>
    </location>
</feature>
<dbReference type="SUPFAM" id="SSF53790">
    <property type="entry name" value="Tetrapyrrole methylase"/>
    <property type="match status" value="1"/>
</dbReference>
<dbReference type="AlphaFoldDB" id="A0A7H1NQH5"/>
<evidence type="ECO:0000256" key="6">
    <source>
        <dbReference type="HAMAP-Rule" id="MF_01877"/>
    </source>
</evidence>
<dbReference type="InterPro" id="IPR014777">
    <property type="entry name" value="4pyrrole_Mease_sub1"/>
</dbReference>
<dbReference type="GO" id="GO:0005737">
    <property type="term" value="C:cytoplasm"/>
    <property type="evidence" value="ECO:0007669"/>
    <property type="project" value="UniProtKB-SubCell"/>
</dbReference>
<sequence>MPDLYPLSSLQDHTLNLREKGIFCLVATPIGNLEDLSARARQVLAQADLILCEDTRVTARLLQHYGITTPTESLHDHNEAHRIPTHISRLHKGMTIALVSDAGTPVISDPGYRLVRAVIEAELPVTAIPGPNAALMALTLSGFPPHPFLFMGFPPTRQAARLSDFSILKAVEQAGLSTTVIWYEAPHRLAECLGDIAEVFGSQRPVAIARELTKRFEELRRGSAKELADFYAHTPPRGEIVLLMAPNSTPTVTTQAELDRHILHALTHMSLKDAAAFVAKTLNLPKKTVYTRALELAQNTPKTELP</sequence>
<dbReference type="GO" id="GO:0070677">
    <property type="term" value="F:rRNA (cytosine-2'-O-)-methyltransferase activity"/>
    <property type="evidence" value="ECO:0007669"/>
    <property type="project" value="UniProtKB-UniRule"/>
</dbReference>
<dbReference type="EC" id="2.1.1.198" evidence="6"/>
<evidence type="ECO:0000256" key="2">
    <source>
        <dbReference type="ARBA" id="ARBA00022552"/>
    </source>
</evidence>
<dbReference type="InterPro" id="IPR035996">
    <property type="entry name" value="4pyrrol_Methylase_sf"/>
</dbReference>
<dbReference type="InterPro" id="IPR000878">
    <property type="entry name" value="4pyrrol_Mease"/>
</dbReference>
<evidence type="ECO:0000256" key="5">
    <source>
        <dbReference type="ARBA" id="ARBA00022691"/>
    </source>
</evidence>
<dbReference type="FunFam" id="3.40.1010.10:FF:000007">
    <property type="entry name" value="Ribosomal RNA small subunit methyltransferase I"/>
    <property type="match status" value="1"/>
</dbReference>
<evidence type="ECO:0000256" key="3">
    <source>
        <dbReference type="ARBA" id="ARBA00022603"/>
    </source>
</evidence>
<dbReference type="PIRSF" id="PIRSF005917">
    <property type="entry name" value="MTase_YraL"/>
    <property type="match status" value="1"/>
</dbReference>
<dbReference type="Gene3D" id="3.40.1010.10">
    <property type="entry name" value="Cobalt-precorrin-4 Transmethylase, Domain 1"/>
    <property type="match status" value="1"/>
</dbReference>
<dbReference type="NCBIfam" id="TIGR00096">
    <property type="entry name" value="16S rRNA (cytidine(1402)-2'-O)-methyltransferase"/>
    <property type="match status" value="1"/>
</dbReference>
<dbReference type="InterPro" id="IPR053910">
    <property type="entry name" value="RsmI_HTH"/>
</dbReference>
<keyword evidence="4 6" id="KW-0808">Transferase</keyword>
<reference evidence="9 10" key="1">
    <citation type="submission" date="2020-08" db="EMBL/GenBank/DDBJ databases">
        <title>Complete genome sequence of Entomobacter blattae G55GP.</title>
        <authorList>
            <person name="Poehlein A."/>
            <person name="Guzman J."/>
            <person name="Daniel R."/>
            <person name="Vilcinskas A."/>
        </authorList>
    </citation>
    <scope>NUCLEOTIDE SEQUENCE [LARGE SCALE GENOMIC DNA]</scope>
    <source>
        <strain evidence="9 10">G55GP</strain>
    </source>
</reference>
<evidence type="ECO:0000313" key="9">
    <source>
        <dbReference type="EMBL" id="QNT78035.1"/>
    </source>
</evidence>
<comment type="similarity">
    <text evidence="6">Belongs to the methyltransferase superfamily. RsmI family.</text>
</comment>
<dbReference type="InterPro" id="IPR018063">
    <property type="entry name" value="SAM_MeTrfase_RsmI_CS"/>
</dbReference>
<dbReference type="InterPro" id="IPR014776">
    <property type="entry name" value="4pyrrole_Mease_sub2"/>
</dbReference>
<keyword evidence="2 6" id="KW-0698">rRNA processing</keyword>
<keyword evidence="10" id="KW-1185">Reference proteome</keyword>
<comment type="catalytic activity">
    <reaction evidence="6">
        <text>cytidine(1402) in 16S rRNA + S-adenosyl-L-methionine = 2'-O-methylcytidine(1402) in 16S rRNA + S-adenosyl-L-homocysteine + H(+)</text>
        <dbReference type="Rhea" id="RHEA:42924"/>
        <dbReference type="Rhea" id="RHEA-COMP:10285"/>
        <dbReference type="Rhea" id="RHEA-COMP:10286"/>
        <dbReference type="ChEBI" id="CHEBI:15378"/>
        <dbReference type="ChEBI" id="CHEBI:57856"/>
        <dbReference type="ChEBI" id="CHEBI:59789"/>
        <dbReference type="ChEBI" id="CHEBI:74495"/>
        <dbReference type="ChEBI" id="CHEBI:82748"/>
        <dbReference type="EC" id="2.1.1.198"/>
    </reaction>
</comment>
<keyword evidence="1 6" id="KW-0963">Cytoplasm</keyword>
<dbReference type="Pfam" id="PF00590">
    <property type="entry name" value="TP_methylase"/>
    <property type="match status" value="1"/>
</dbReference>
<keyword evidence="5 6" id="KW-0949">S-adenosyl-L-methionine</keyword>
<dbReference type="CDD" id="cd11648">
    <property type="entry name" value="RsmI"/>
    <property type="match status" value="1"/>
</dbReference>
<evidence type="ECO:0000256" key="4">
    <source>
        <dbReference type="ARBA" id="ARBA00022679"/>
    </source>
</evidence>
<evidence type="ECO:0000256" key="1">
    <source>
        <dbReference type="ARBA" id="ARBA00022490"/>
    </source>
</evidence>
<dbReference type="Proteomes" id="UP000516349">
    <property type="component" value="Chromosome"/>
</dbReference>
<proteinExistence type="inferred from homology"/>
<feature type="domain" description="RsmI HTH" evidence="8">
    <location>
        <begin position="255"/>
        <end position="296"/>
    </location>
</feature>
<evidence type="ECO:0000313" key="10">
    <source>
        <dbReference type="Proteomes" id="UP000516349"/>
    </source>
</evidence>
<name>A0A7H1NQH5_9PROT</name>
<organism evidence="9 10">
    <name type="scientific">Entomobacter blattae</name>
    <dbReference type="NCBI Taxonomy" id="2762277"/>
    <lineage>
        <taxon>Bacteria</taxon>
        <taxon>Pseudomonadati</taxon>
        <taxon>Pseudomonadota</taxon>
        <taxon>Alphaproteobacteria</taxon>
        <taxon>Acetobacterales</taxon>
        <taxon>Acetobacteraceae</taxon>
        <taxon>Entomobacter</taxon>
    </lineage>
</organism>
<dbReference type="RefSeq" id="WP_203414418.1">
    <property type="nucleotide sequence ID" value="NZ_CP060244.1"/>
</dbReference>
<dbReference type="PANTHER" id="PTHR46111">
    <property type="entry name" value="RIBOSOMAL RNA SMALL SUBUNIT METHYLTRANSFERASE I"/>
    <property type="match status" value="1"/>
</dbReference>
<dbReference type="InterPro" id="IPR008189">
    <property type="entry name" value="rRNA_ssu_MeTfrase_I"/>
</dbReference>
<comment type="subcellular location">
    <subcellularLocation>
        <location evidence="6">Cytoplasm</location>
    </subcellularLocation>
</comment>
<comment type="function">
    <text evidence="6">Catalyzes the 2'-O-methylation of the ribose of cytidine 1402 (C1402) in 16S rRNA.</text>
</comment>